<proteinExistence type="predicted"/>
<evidence type="ECO:0000256" key="1">
    <source>
        <dbReference type="SAM" id="MobiDB-lite"/>
    </source>
</evidence>
<organism evidence="2 3">
    <name type="scientific">Colletotrichum plurivorum</name>
    <dbReference type="NCBI Taxonomy" id="2175906"/>
    <lineage>
        <taxon>Eukaryota</taxon>
        <taxon>Fungi</taxon>
        <taxon>Dikarya</taxon>
        <taxon>Ascomycota</taxon>
        <taxon>Pezizomycotina</taxon>
        <taxon>Sordariomycetes</taxon>
        <taxon>Hypocreomycetidae</taxon>
        <taxon>Glomerellales</taxon>
        <taxon>Glomerellaceae</taxon>
        <taxon>Colletotrichum</taxon>
        <taxon>Colletotrichum orchidearum species complex</taxon>
    </lineage>
</organism>
<accession>A0A8H6NI59</accession>
<comment type="caution">
    <text evidence="2">The sequence shown here is derived from an EMBL/GenBank/DDBJ whole genome shotgun (WGS) entry which is preliminary data.</text>
</comment>
<reference evidence="2" key="1">
    <citation type="journal article" date="2020" name="Phytopathology">
        <title>Genome Sequence Resources of Colletotrichum truncatum, C. plurivorum, C. musicola, and C. sojae: Four Species Pathogenic to Soybean (Glycine max).</title>
        <authorList>
            <person name="Rogerio F."/>
            <person name="Boufleur T.R."/>
            <person name="Ciampi-Guillardi M."/>
            <person name="Sukno S.A."/>
            <person name="Thon M.R."/>
            <person name="Massola Junior N.S."/>
            <person name="Baroncelli R."/>
        </authorList>
    </citation>
    <scope>NUCLEOTIDE SEQUENCE</scope>
    <source>
        <strain evidence="2">LFN00145</strain>
    </source>
</reference>
<evidence type="ECO:0000313" key="3">
    <source>
        <dbReference type="Proteomes" id="UP000654918"/>
    </source>
</evidence>
<name>A0A8H6NI59_9PEZI</name>
<feature type="region of interest" description="Disordered" evidence="1">
    <location>
        <begin position="1"/>
        <end position="30"/>
    </location>
</feature>
<gene>
    <name evidence="2" type="ORF">CPLU01_05518</name>
</gene>
<dbReference type="AlphaFoldDB" id="A0A8H6NI59"/>
<dbReference type="EMBL" id="WIGO01000058">
    <property type="protein sequence ID" value="KAF6833480.1"/>
    <property type="molecule type" value="Genomic_DNA"/>
</dbReference>
<dbReference type="Proteomes" id="UP000654918">
    <property type="component" value="Unassembled WGS sequence"/>
</dbReference>
<keyword evidence="3" id="KW-1185">Reference proteome</keyword>
<protein>
    <submittedName>
        <fullName evidence="2">Uncharacterized protein</fullName>
    </submittedName>
</protein>
<evidence type="ECO:0000313" key="2">
    <source>
        <dbReference type="EMBL" id="KAF6833480.1"/>
    </source>
</evidence>
<sequence length="122" mass="13472">MCGSEIAGLARGARRRSPRSDVPRMPTEMGRVQALPCRMETKPTKKGILICRGHTGRVQSRRDDFRETGIDRGWAAERGGRADVQGADDMAESRPFGQGRNLGRGYSEKDVEVSWVGSHWSG</sequence>
<feature type="region of interest" description="Disordered" evidence="1">
    <location>
        <begin position="79"/>
        <end position="108"/>
    </location>
</feature>